<dbReference type="InterPro" id="IPR019734">
    <property type="entry name" value="TPR_rpt"/>
</dbReference>
<feature type="repeat" description="TPR" evidence="3">
    <location>
        <begin position="569"/>
        <end position="602"/>
    </location>
</feature>
<dbReference type="EMBL" id="CAJNOO010000105">
    <property type="protein sequence ID" value="CAF0805442.1"/>
    <property type="molecule type" value="Genomic_DNA"/>
</dbReference>
<organism evidence="4 6">
    <name type="scientific">Rotaria sordida</name>
    <dbReference type="NCBI Taxonomy" id="392033"/>
    <lineage>
        <taxon>Eukaryota</taxon>
        <taxon>Metazoa</taxon>
        <taxon>Spiralia</taxon>
        <taxon>Gnathifera</taxon>
        <taxon>Rotifera</taxon>
        <taxon>Eurotatoria</taxon>
        <taxon>Bdelloidea</taxon>
        <taxon>Philodinida</taxon>
        <taxon>Philodinidae</taxon>
        <taxon>Rotaria</taxon>
    </lineage>
</organism>
<dbReference type="OrthoDB" id="10006270at2759"/>
<gene>
    <name evidence="5" type="ORF">OTI717_LOCUS4370</name>
    <name evidence="4" type="ORF">RFH988_LOCUS4143</name>
</gene>
<dbReference type="PROSITE" id="PS51996">
    <property type="entry name" value="TR_MART"/>
    <property type="match status" value="1"/>
</dbReference>
<sequence>MMFSTNINKNINRHLIEIKPNRENIRLIYLNNIEPTFDIQSNLLKINPATQFYTNIQLCIDFIKTISNEEIFLIISNILLSNIFDYIYFLQPIIAIFIYDDKQEINELKIKYPKIIDKYTNQNDLLKSIQEKIQFIEKQTFIYSLFDQKHKSIRDLTKESATFLWYHMLINIFKQMPQNESLRDEILNKCSDYYRKNRLELDNIELFRQNYQYQQAIQWYTNESFLYRLLNRALHIIDFEILYSIRFFLIDLYFEIENKYKNIKNQEYLIVYHAQIMSIEEIEKLKKYIGCLISINHFLSTSRNKNLLLSIFQQNFSTYINVLFEIHVNLSNETIILTDISSFNSIYQEKEILFNINSLLKIDSIEYDSINNLWNIKLIANHDETKHINEYLKWIQNETDYHSTMIYFGHLLWNNLGQMTQAKNYFHILLKSLSNNHIDIPKIYIELGHINNEIGEYNSALHNYQCALNIYQKQIPKDNICIISSLNYIGIIYKRMSKIDRAIDYYRQSLDIYETTCSQDQNHIHRSNIMINMGLAYRDKKDFNTALNYLTQAYNIRCDILPNDDLLIANLLIDIGNIYHDKHDLNQVLNYYQQALSIQELVYPNDHLNKAKLIRNIGIIYSDKQDWQNALNYLNRTLKMYQCLLSMNINHPDIAICYGDIGNIYEKMNNLDLALNYYDKQFQIEEQCLSFNHSNLIIHFDKIINILKKKNQIEKAINLCQEKLLILKNIFGIEYESNTRIVRILILIATLYEDKNPRESHQYYQHILEIFEHNKNEDIFQICLSTMINFYWKCRMFDRALICQMKLLNLRRSILSSNHHDIAYSLRDLARLYRVMNKSNEALQYFNQSLRILQTKYGSEHIDVKNIQKEIIDLKDIIKSLSANADDDYNNRRSSNAHKEFFIMPQNDSNSQSSTSIYGIKNKSSTSDSTSVVCVII</sequence>
<proteinExistence type="predicted"/>
<evidence type="ECO:0000313" key="6">
    <source>
        <dbReference type="Proteomes" id="UP000663882"/>
    </source>
</evidence>
<evidence type="ECO:0000313" key="5">
    <source>
        <dbReference type="EMBL" id="CAF3552382.1"/>
    </source>
</evidence>
<dbReference type="PANTHER" id="PTHR45641:SF19">
    <property type="entry name" value="NEPHROCYSTIN-3"/>
    <property type="match status" value="1"/>
</dbReference>
<accession>A0A813SU65</accession>
<dbReference type="PANTHER" id="PTHR45641">
    <property type="entry name" value="TETRATRICOPEPTIDE REPEAT PROTEIN (AFU_ORTHOLOGUE AFUA_6G03870)"/>
    <property type="match status" value="1"/>
</dbReference>
<dbReference type="AlphaFoldDB" id="A0A813SU65"/>
<evidence type="ECO:0000313" key="4">
    <source>
        <dbReference type="EMBL" id="CAF0805442.1"/>
    </source>
</evidence>
<dbReference type="Proteomes" id="UP000663823">
    <property type="component" value="Unassembled WGS sequence"/>
</dbReference>
<evidence type="ECO:0000256" key="2">
    <source>
        <dbReference type="ARBA" id="ARBA00022803"/>
    </source>
</evidence>
<keyword evidence="1" id="KW-0677">Repeat</keyword>
<protein>
    <submittedName>
        <fullName evidence="4">Uncharacterized protein</fullName>
    </submittedName>
</protein>
<dbReference type="Pfam" id="PF13181">
    <property type="entry name" value="TPR_8"/>
    <property type="match status" value="2"/>
</dbReference>
<comment type="caution">
    <text evidence="4">The sequence shown here is derived from an EMBL/GenBank/DDBJ whole genome shotgun (WGS) entry which is preliminary data.</text>
</comment>
<dbReference type="InterPro" id="IPR011990">
    <property type="entry name" value="TPR-like_helical_dom_sf"/>
</dbReference>
<dbReference type="Gene3D" id="1.25.40.10">
    <property type="entry name" value="Tetratricopeptide repeat domain"/>
    <property type="match status" value="4"/>
</dbReference>
<dbReference type="PROSITE" id="PS50005">
    <property type="entry name" value="TPR"/>
    <property type="match status" value="5"/>
</dbReference>
<dbReference type="Pfam" id="PF13424">
    <property type="entry name" value="TPR_12"/>
    <property type="match status" value="3"/>
</dbReference>
<dbReference type="SUPFAM" id="SSF48452">
    <property type="entry name" value="TPR-like"/>
    <property type="match status" value="3"/>
</dbReference>
<feature type="repeat" description="TPR" evidence="3">
    <location>
        <begin position="483"/>
        <end position="516"/>
    </location>
</feature>
<dbReference type="Gene3D" id="3.90.176.10">
    <property type="entry name" value="Toxin ADP-ribosyltransferase, Chain A, domain 1"/>
    <property type="match status" value="1"/>
</dbReference>
<feature type="repeat" description="TPR" evidence="3">
    <location>
        <begin position="655"/>
        <end position="688"/>
    </location>
</feature>
<dbReference type="SUPFAM" id="SSF56399">
    <property type="entry name" value="ADP-ribosylation"/>
    <property type="match status" value="1"/>
</dbReference>
<evidence type="ECO:0000256" key="3">
    <source>
        <dbReference type="PROSITE-ProRule" id="PRU00339"/>
    </source>
</evidence>
<keyword evidence="2 3" id="KW-0802">TPR repeat</keyword>
<dbReference type="Proteomes" id="UP000663882">
    <property type="component" value="Unassembled WGS sequence"/>
</dbReference>
<dbReference type="EMBL" id="CAJOAX010000260">
    <property type="protein sequence ID" value="CAF3552382.1"/>
    <property type="molecule type" value="Genomic_DNA"/>
</dbReference>
<dbReference type="SMART" id="SM00028">
    <property type="entry name" value="TPR"/>
    <property type="match status" value="8"/>
</dbReference>
<evidence type="ECO:0000256" key="1">
    <source>
        <dbReference type="ARBA" id="ARBA00022737"/>
    </source>
</evidence>
<feature type="repeat" description="TPR" evidence="3">
    <location>
        <begin position="441"/>
        <end position="474"/>
    </location>
</feature>
<name>A0A813SU65_9BILA</name>
<reference evidence="4" key="1">
    <citation type="submission" date="2021-02" db="EMBL/GenBank/DDBJ databases">
        <authorList>
            <person name="Nowell W R."/>
        </authorList>
    </citation>
    <scope>NUCLEOTIDE SEQUENCE</scope>
</reference>
<feature type="repeat" description="TPR" evidence="3">
    <location>
        <begin position="823"/>
        <end position="856"/>
    </location>
</feature>